<dbReference type="Proteomes" id="UP000646523">
    <property type="component" value="Unassembled WGS sequence"/>
</dbReference>
<reference evidence="1" key="1">
    <citation type="journal article" date="2014" name="Int. J. Syst. Evol. Microbiol.">
        <title>Complete genome sequence of Corynebacterium casei LMG S-19264T (=DSM 44701T), isolated from a smear-ripened cheese.</title>
        <authorList>
            <consortium name="US DOE Joint Genome Institute (JGI-PGF)"/>
            <person name="Walter F."/>
            <person name="Albersmeier A."/>
            <person name="Kalinowski J."/>
            <person name="Ruckert C."/>
        </authorList>
    </citation>
    <scope>NUCLEOTIDE SEQUENCE</scope>
    <source>
        <strain evidence="1">CGMCC 4.7368</strain>
    </source>
</reference>
<keyword evidence="2" id="KW-1185">Reference proteome</keyword>
<proteinExistence type="predicted"/>
<gene>
    <name evidence="1" type="ORF">GCM10012289_55710</name>
</gene>
<evidence type="ECO:0000313" key="2">
    <source>
        <dbReference type="Proteomes" id="UP000646523"/>
    </source>
</evidence>
<dbReference type="PANTHER" id="PTHR39217">
    <property type="match status" value="1"/>
</dbReference>
<sequence>MVKVVVDASEGADVVGRSRIRCRGQARHGSIRAAATITRMAICAYVTFDDRDAHDDEREPALAAWREAGLDGRAERWDDPTVDWSAYDAVVVRSVWDYLDRRSDFLAWARRVESRVPLLNPASVLESNTDKTYLRDLGVPIVPTHWSAERLPAWREYVVKPAISAGARDTIRTTDRARAEAHAALLQAGGRTPMVQPYLDMVESEGETSLLYFNRRFSHAVRRTPMLSPGRSGADHVRAEPRTPAPDQVELAEKVLAAIPQALLYARIDLVRLPDGSPVVIEVELTEPYLFLRYEPSAPANLARALRELI</sequence>
<accession>A0A917Z829</accession>
<dbReference type="PANTHER" id="PTHR39217:SF1">
    <property type="entry name" value="GLUTATHIONE SYNTHETASE"/>
    <property type="match status" value="1"/>
</dbReference>
<protein>
    <submittedName>
        <fullName evidence="1">ATP-grasp domain-containing protein</fullName>
    </submittedName>
</protein>
<dbReference type="InterPro" id="IPR053191">
    <property type="entry name" value="DcsG_Biosynth_Enzyme"/>
</dbReference>
<organism evidence="1 2">
    <name type="scientific">Nonomuraea cavernae</name>
    <dbReference type="NCBI Taxonomy" id="2045107"/>
    <lineage>
        <taxon>Bacteria</taxon>
        <taxon>Bacillati</taxon>
        <taxon>Actinomycetota</taxon>
        <taxon>Actinomycetes</taxon>
        <taxon>Streptosporangiales</taxon>
        <taxon>Streptosporangiaceae</taxon>
        <taxon>Nonomuraea</taxon>
    </lineage>
</organism>
<evidence type="ECO:0000313" key="1">
    <source>
        <dbReference type="EMBL" id="GGO77017.1"/>
    </source>
</evidence>
<dbReference type="SUPFAM" id="SSF56059">
    <property type="entry name" value="Glutathione synthetase ATP-binding domain-like"/>
    <property type="match status" value="1"/>
</dbReference>
<reference evidence="1" key="2">
    <citation type="submission" date="2020-09" db="EMBL/GenBank/DDBJ databases">
        <authorList>
            <person name="Sun Q."/>
            <person name="Zhou Y."/>
        </authorList>
    </citation>
    <scope>NUCLEOTIDE SEQUENCE</scope>
    <source>
        <strain evidence="1">CGMCC 4.7368</strain>
    </source>
</reference>
<dbReference type="EMBL" id="BMNH01000021">
    <property type="protein sequence ID" value="GGO77017.1"/>
    <property type="molecule type" value="Genomic_DNA"/>
</dbReference>
<dbReference type="AlphaFoldDB" id="A0A917Z829"/>
<comment type="caution">
    <text evidence="1">The sequence shown here is derived from an EMBL/GenBank/DDBJ whole genome shotgun (WGS) entry which is preliminary data.</text>
</comment>
<name>A0A917Z829_9ACTN</name>